<accession>A0ABW1KIP2</accession>
<reference evidence="2" key="1">
    <citation type="journal article" date="2019" name="Int. J. Syst. Evol. Microbiol.">
        <title>The Global Catalogue of Microorganisms (GCM) 10K type strain sequencing project: providing services to taxonomists for standard genome sequencing and annotation.</title>
        <authorList>
            <consortium name="The Broad Institute Genomics Platform"/>
            <consortium name="The Broad Institute Genome Sequencing Center for Infectious Disease"/>
            <person name="Wu L."/>
            <person name="Ma J."/>
        </authorList>
    </citation>
    <scope>NUCLEOTIDE SEQUENCE [LARGE SCALE GENOMIC DNA]</scope>
    <source>
        <strain evidence="2">ZS-35-S2</strain>
    </source>
</reference>
<evidence type="ECO:0000313" key="2">
    <source>
        <dbReference type="Proteomes" id="UP001596203"/>
    </source>
</evidence>
<sequence length="248" mass="25953">MSERHTVMRSIHDLGLAAWFGGSLMGAIGVNGAAAKVSDSTQRLGVASAGWARWTPVNAAAIGAHVAGAAGELITESPRVFAQSGVGRMSVVKTGLTVAALAVTGYSRLLGMRLEKFSGVPVTGVTEPDHGTPRQLASRQRQLRVLQWAVPALTGGLIIVTALAGEQQKPGQVVRGVLKRMSGLTAMSKGMPTVMTKGLSKGRSRGVPMALSKGMSRRMPMAMSKGMPMGMRKVGMRVGQQAMAKVRH</sequence>
<dbReference type="Proteomes" id="UP001596203">
    <property type="component" value="Unassembled WGS sequence"/>
</dbReference>
<comment type="caution">
    <text evidence="1">The sequence shown here is derived from an EMBL/GenBank/DDBJ whole genome shotgun (WGS) entry which is preliminary data.</text>
</comment>
<proteinExistence type="predicted"/>
<dbReference type="EMBL" id="JBHSPR010000037">
    <property type="protein sequence ID" value="MFC6020908.1"/>
    <property type="molecule type" value="Genomic_DNA"/>
</dbReference>
<dbReference type="RefSeq" id="WP_377428589.1">
    <property type="nucleotide sequence ID" value="NZ_JBHSPR010000037.1"/>
</dbReference>
<evidence type="ECO:0000313" key="1">
    <source>
        <dbReference type="EMBL" id="MFC6020908.1"/>
    </source>
</evidence>
<organism evidence="1 2">
    <name type="scientific">Plantactinospora solaniradicis</name>
    <dbReference type="NCBI Taxonomy" id="1723736"/>
    <lineage>
        <taxon>Bacteria</taxon>
        <taxon>Bacillati</taxon>
        <taxon>Actinomycetota</taxon>
        <taxon>Actinomycetes</taxon>
        <taxon>Micromonosporales</taxon>
        <taxon>Micromonosporaceae</taxon>
        <taxon>Plantactinospora</taxon>
    </lineage>
</organism>
<name>A0ABW1KIP2_9ACTN</name>
<keyword evidence="2" id="KW-1185">Reference proteome</keyword>
<protein>
    <submittedName>
        <fullName evidence="1">Uncharacterized protein</fullName>
    </submittedName>
</protein>
<gene>
    <name evidence="1" type="ORF">ACFP2T_32650</name>
</gene>